<evidence type="ECO:0000256" key="4">
    <source>
        <dbReference type="SAM" id="SignalP"/>
    </source>
</evidence>
<evidence type="ECO:0000259" key="5">
    <source>
        <dbReference type="Pfam" id="PF09084"/>
    </source>
</evidence>
<dbReference type="OrthoDB" id="506623at2"/>
<dbReference type="Proteomes" id="UP000294739">
    <property type="component" value="Unassembled WGS sequence"/>
</dbReference>
<sequence length="351" mass="37359">MRMPAMGRVRSAIVAAAAALTGAALLASCALEDSGATVSRDGLTVVRVGYLHTVAVDSHLWLGGEEEIFEEHGVQLEPVAFDTGTALSQALSGGSVDVAIMGAVLSNFPAQGAGTVFLANDVEFDTAQLWVDPASGISSVEDLAGQQVITATGTTAHVFLHNALETEGVDPADVKVINSDMPAAVTAFVSGQVPAVVLWVPFDETVKSELPGAELISSAKDYYPESSIIGGWVANNDFHESERDTLVKIAAAWLDVNHRLVEDPQAAMTTVHEAAYADSQDLDDTLRQFEFARLYPNDQWAGMYESGELEASIGGVEQIFVELGGIDEFVEPSEFVDTGIFMDAYAEWKDQ</sequence>
<comment type="subcellular location">
    <subcellularLocation>
        <location evidence="1">Periplasm</location>
    </subcellularLocation>
</comment>
<dbReference type="InParanoid" id="A0A4R5DDU7"/>
<accession>A0A4R5DDU7</accession>
<dbReference type="Gene3D" id="3.40.190.10">
    <property type="entry name" value="Periplasmic binding protein-like II"/>
    <property type="match status" value="2"/>
</dbReference>
<proteinExistence type="inferred from homology"/>
<name>A0A4R5DDU7_9ACTN</name>
<dbReference type="PROSITE" id="PS51257">
    <property type="entry name" value="PROKAR_LIPOPROTEIN"/>
    <property type="match status" value="1"/>
</dbReference>
<gene>
    <name evidence="6" type="ORF">E1269_12930</name>
</gene>
<keyword evidence="3 4" id="KW-0732">Signal</keyword>
<evidence type="ECO:0000313" key="7">
    <source>
        <dbReference type="Proteomes" id="UP000294739"/>
    </source>
</evidence>
<dbReference type="AlphaFoldDB" id="A0A4R5DDU7"/>
<protein>
    <submittedName>
        <fullName evidence="6">Transporter substrate-binding domain-containing protein</fullName>
    </submittedName>
</protein>
<dbReference type="Pfam" id="PF09084">
    <property type="entry name" value="NMT1"/>
    <property type="match status" value="1"/>
</dbReference>
<feature type="chain" id="PRO_5020879218" evidence="4">
    <location>
        <begin position="27"/>
        <end position="351"/>
    </location>
</feature>
<evidence type="ECO:0000313" key="6">
    <source>
        <dbReference type="EMBL" id="TDE09874.1"/>
    </source>
</evidence>
<dbReference type="PANTHER" id="PTHR30024">
    <property type="entry name" value="ALIPHATIC SULFONATES-BINDING PROTEIN-RELATED"/>
    <property type="match status" value="1"/>
</dbReference>
<dbReference type="GO" id="GO:0042597">
    <property type="term" value="C:periplasmic space"/>
    <property type="evidence" value="ECO:0007669"/>
    <property type="project" value="UniProtKB-SubCell"/>
</dbReference>
<dbReference type="SUPFAM" id="SSF53850">
    <property type="entry name" value="Periplasmic binding protein-like II"/>
    <property type="match status" value="1"/>
</dbReference>
<dbReference type="PANTHER" id="PTHR30024:SF47">
    <property type="entry name" value="TAURINE-BINDING PERIPLASMIC PROTEIN"/>
    <property type="match status" value="1"/>
</dbReference>
<feature type="signal peptide" evidence="4">
    <location>
        <begin position="1"/>
        <end position="26"/>
    </location>
</feature>
<evidence type="ECO:0000256" key="3">
    <source>
        <dbReference type="ARBA" id="ARBA00022729"/>
    </source>
</evidence>
<keyword evidence="7" id="KW-1185">Reference proteome</keyword>
<evidence type="ECO:0000256" key="1">
    <source>
        <dbReference type="ARBA" id="ARBA00004418"/>
    </source>
</evidence>
<dbReference type="EMBL" id="SMKZ01000016">
    <property type="protein sequence ID" value="TDE09874.1"/>
    <property type="molecule type" value="Genomic_DNA"/>
</dbReference>
<comment type="similarity">
    <text evidence="2">Belongs to the bacterial solute-binding protein SsuA/TauA family.</text>
</comment>
<dbReference type="InterPro" id="IPR015168">
    <property type="entry name" value="SsuA/THI5"/>
</dbReference>
<feature type="domain" description="SsuA/THI5-like" evidence="5">
    <location>
        <begin position="69"/>
        <end position="267"/>
    </location>
</feature>
<organism evidence="6 7">
    <name type="scientific">Jiangella asiatica</name>
    <dbReference type="NCBI Taxonomy" id="2530372"/>
    <lineage>
        <taxon>Bacteria</taxon>
        <taxon>Bacillati</taxon>
        <taxon>Actinomycetota</taxon>
        <taxon>Actinomycetes</taxon>
        <taxon>Jiangellales</taxon>
        <taxon>Jiangellaceae</taxon>
        <taxon>Jiangella</taxon>
    </lineage>
</organism>
<evidence type="ECO:0000256" key="2">
    <source>
        <dbReference type="ARBA" id="ARBA00010742"/>
    </source>
</evidence>
<comment type="caution">
    <text evidence="6">The sequence shown here is derived from an EMBL/GenBank/DDBJ whole genome shotgun (WGS) entry which is preliminary data.</text>
</comment>
<reference evidence="6 7" key="1">
    <citation type="submission" date="2019-03" db="EMBL/GenBank/DDBJ databases">
        <title>Draft genome sequences of novel Actinobacteria.</title>
        <authorList>
            <person name="Sahin N."/>
            <person name="Ay H."/>
            <person name="Saygin H."/>
        </authorList>
    </citation>
    <scope>NUCLEOTIDE SEQUENCE [LARGE SCALE GENOMIC DNA]</scope>
    <source>
        <strain evidence="6 7">5K138</strain>
    </source>
</reference>